<reference evidence="4" key="1">
    <citation type="journal article" date="2019" name="Int. J. Syst. Evol. Microbiol.">
        <title>The Global Catalogue of Microorganisms (GCM) 10K type strain sequencing project: providing services to taxonomists for standard genome sequencing and annotation.</title>
        <authorList>
            <consortium name="The Broad Institute Genomics Platform"/>
            <consortium name="The Broad Institute Genome Sequencing Center for Infectious Disease"/>
            <person name="Wu L."/>
            <person name="Ma J."/>
        </authorList>
    </citation>
    <scope>NUCLEOTIDE SEQUENCE [LARGE SCALE GENOMIC DNA]</scope>
    <source>
        <strain evidence="4">CGMCC 1.16305</strain>
    </source>
</reference>
<feature type="binding site" evidence="2">
    <location>
        <begin position="98"/>
        <end position="101"/>
    </location>
    <ligand>
        <name>substrate</name>
    </ligand>
</feature>
<dbReference type="InterPro" id="IPR004788">
    <property type="entry name" value="Ribose5P_isomerase_type_A"/>
</dbReference>
<accession>A0ABW2PTA5</accession>
<organism evidence="3 4">
    <name type="scientific">Scopulibacillus cellulosilyticus</name>
    <dbReference type="NCBI Taxonomy" id="2665665"/>
    <lineage>
        <taxon>Bacteria</taxon>
        <taxon>Bacillati</taxon>
        <taxon>Bacillota</taxon>
        <taxon>Bacilli</taxon>
        <taxon>Bacillales</taxon>
        <taxon>Sporolactobacillaceae</taxon>
        <taxon>Scopulibacillus</taxon>
    </lineage>
</organism>
<feature type="binding site" evidence="2">
    <location>
        <position position="125"/>
    </location>
    <ligand>
        <name>substrate</name>
    </ligand>
</feature>
<dbReference type="Pfam" id="PF06026">
    <property type="entry name" value="Rib_5-P_isom_A"/>
    <property type="match status" value="1"/>
</dbReference>
<evidence type="ECO:0000256" key="2">
    <source>
        <dbReference type="HAMAP-Rule" id="MF_00170"/>
    </source>
</evidence>
<dbReference type="Gene3D" id="3.40.50.1360">
    <property type="match status" value="1"/>
</dbReference>
<keyword evidence="4" id="KW-1185">Reference proteome</keyword>
<dbReference type="PANTHER" id="PTHR11934:SF0">
    <property type="entry name" value="RIBOSE-5-PHOSPHATE ISOMERASE"/>
    <property type="match status" value="1"/>
</dbReference>
<dbReference type="GO" id="GO:0004751">
    <property type="term" value="F:ribose-5-phosphate isomerase activity"/>
    <property type="evidence" value="ECO:0007669"/>
    <property type="project" value="UniProtKB-EC"/>
</dbReference>
<dbReference type="Proteomes" id="UP001596505">
    <property type="component" value="Unassembled WGS sequence"/>
</dbReference>
<feature type="binding site" evidence="2">
    <location>
        <begin position="85"/>
        <end position="88"/>
    </location>
    <ligand>
        <name>substrate</name>
    </ligand>
</feature>
<dbReference type="SUPFAM" id="SSF100950">
    <property type="entry name" value="NagB/RpiA/CoA transferase-like"/>
    <property type="match status" value="1"/>
</dbReference>
<dbReference type="RefSeq" id="WP_380963088.1">
    <property type="nucleotide sequence ID" value="NZ_JBHTCO010000002.1"/>
</dbReference>
<keyword evidence="1 2" id="KW-0413">Isomerase</keyword>
<proteinExistence type="inferred from homology"/>
<dbReference type="InterPro" id="IPR020672">
    <property type="entry name" value="Ribose5P_isomerase_typA_subgr"/>
</dbReference>
<comment type="similarity">
    <text evidence="2">Belongs to the ribose 5-phosphate isomerase family.</text>
</comment>
<evidence type="ECO:0000313" key="4">
    <source>
        <dbReference type="Proteomes" id="UP001596505"/>
    </source>
</evidence>
<dbReference type="Gene3D" id="3.30.70.260">
    <property type="match status" value="1"/>
</dbReference>
<comment type="pathway">
    <text evidence="2">Carbohydrate degradation; pentose phosphate pathway; D-ribose 5-phosphate from D-ribulose 5-phosphate (non-oxidative stage): step 1/1.</text>
</comment>
<gene>
    <name evidence="2 3" type="primary">rpiA</name>
    <name evidence="3" type="ORF">ACFQRG_02000</name>
</gene>
<name>A0ABW2PTA5_9BACL</name>
<sequence>MDQQSYEKKIVGEKAAEYIEDGMTVGLGTGSTVAFTTKKLAERIKTEGLSIQAVSTSHATSELAKSLGIPLKDLNDVKKIDLTIDGCDEFDPDLNGIKGGGGALLFEKIVAVSSDKNIWVADASKSVRRLGAFPLPVEVLPFGWKHMFGAMEDKGLQPKLRMSGKDPFLTDSRNFILDCHVKEIEDAKSLAKWLNALPGVVENGLFINIADQVLLANNDKVDVITR</sequence>
<dbReference type="EC" id="5.3.1.6" evidence="2"/>
<dbReference type="PANTHER" id="PTHR11934">
    <property type="entry name" value="RIBOSE-5-PHOSPHATE ISOMERASE"/>
    <property type="match status" value="1"/>
</dbReference>
<protein>
    <recommendedName>
        <fullName evidence="2">Ribose-5-phosphate isomerase A</fullName>
        <ecNumber evidence="2">5.3.1.6</ecNumber>
    </recommendedName>
    <alternativeName>
        <fullName evidence="2">Phosphoriboisomerase A</fullName>
        <shortName evidence="2">PRI</shortName>
    </alternativeName>
</protein>
<evidence type="ECO:0000256" key="1">
    <source>
        <dbReference type="ARBA" id="ARBA00023235"/>
    </source>
</evidence>
<dbReference type="SUPFAM" id="SSF75445">
    <property type="entry name" value="D-ribose-5-phosphate isomerase (RpiA), lid domain"/>
    <property type="match status" value="1"/>
</dbReference>
<comment type="caution">
    <text evidence="3">The sequence shown here is derived from an EMBL/GenBank/DDBJ whole genome shotgun (WGS) entry which is preliminary data.</text>
</comment>
<dbReference type="NCBIfam" id="TIGR00021">
    <property type="entry name" value="rpiA"/>
    <property type="match status" value="1"/>
</dbReference>
<feature type="active site" description="Proton acceptor" evidence="2">
    <location>
        <position position="107"/>
    </location>
</feature>
<dbReference type="NCBIfam" id="NF001924">
    <property type="entry name" value="PRK00702.1"/>
    <property type="match status" value="1"/>
</dbReference>
<dbReference type="InterPro" id="IPR037171">
    <property type="entry name" value="NagB/RpiA_transferase-like"/>
</dbReference>
<comment type="function">
    <text evidence="2">Catalyzes the reversible conversion of ribose-5-phosphate to ribulose 5-phosphate.</text>
</comment>
<evidence type="ECO:0000313" key="3">
    <source>
        <dbReference type="EMBL" id="MFC7391765.1"/>
    </source>
</evidence>
<comment type="subunit">
    <text evidence="2">Homodimer.</text>
</comment>
<feature type="binding site" evidence="2">
    <location>
        <begin position="29"/>
        <end position="32"/>
    </location>
    <ligand>
        <name>substrate</name>
    </ligand>
</feature>
<dbReference type="EMBL" id="JBHTCO010000002">
    <property type="protein sequence ID" value="MFC7391765.1"/>
    <property type="molecule type" value="Genomic_DNA"/>
</dbReference>
<comment type="catalytic activity">
    <reaction evidence="2">
        <text>aldehydo-D-ribose 5-phosphate = D-ribulose 5-phosphate</text>
        <dbReference type="Rhea" id="RHEA:14657"/>
        <dbReference type="ChEBI" id="CHEBI:58121"/>
        <dbReference type="ChEBI" id="CHEBI:58273"/>
        <dbReference type="EC" id="5.3.1.6"/>
    </reaction>
</comment>
<dbReference type="HAMAP" id="MF_00170">
    <property type="entry name" value="Rib_5P_isom_A"/>
    <property type="match status" value="1"/>
</dbReference>
<dbReference type="CDD" id="cd01398">
    <property type="entry name" value="RPI_A"/>
    <property type="match status" value="1"/>
</dbReference>